<dbReference type="GO" id="GO:0015679">
    <property type="term" value="P:plasma membrane copper ion transport"/>
    <property type="evidence" value="ECO:0007669"/>
    <property type="project" value="TreeGrafter"/>
</dbReference>
<dbReference type="Gene3D" id="1.10.287.470">
    <property type="entry name" value="Helix hairpin bin"/>
    <property type="match status" value="1"/>
</dbReference>
<dbReference type="InterPro" id="IPR058790">
    <property type="entry name" value="BSH_CusB"/>
</dbReference>
<dbReference type="Gene3D" id="2.40.30.170">
    <property type="match status" value="1"/>
</dbReference>
<dbReference type="EMBL" id="JAKVTV010000005">
    <property type="protein sequence ID" value="MCH4824365.1"/>
    <property type="molecule type" value="Genomic_DNA"/>
</dbReference>
<dbReference type="InterPro" id="IPR058792">
    <property type="entry name" value="Beta-barrel_RND_2"/>
</dbReference>
<dbReference type="SUPFAM" id="SSF111369">
    <property type="entry name" value="HlyD-like secretion proteins"/>
    <property type="match status" value="1"/>
</dbReference>
<evidence type="ECO:0000313" key="6">
    <source>
        <dbReference type="Proteomes" id="UP001139226"/>
    </source>
</evidence>
<comment type="similarity">
    <text evidence="1">Belongs to the membrane fusion protein (MFP) (TC 8.A.1) family.</text>
</comment>
<name>A0A9X2AAD0_9FLAO</name>
<dbReference type="Gene3D" id="2.40.50.100">
    <property type="match status" value="1"/>
</dbReference>
<organism evidence="5 6">
    <name type="scientific">Christiangramia lutea</name>
    <dbReference type="NCBI Taxonomy" id="1607951"/>
    <lineage>
        <taxon>Bacteria</taxon>
        <taxon>Pseudomonadati</taxon>
        <taxon>Bacteroidota</taxon>
        <taxon>Flavobacteriia</taxon>
        <taxon>Flavobacteriales</taxon>
        <taxon>Flavobacteriaceae</taxon>
        <taxon>Christiangramia</taxon>
    </lineage>
</organism>
<dbReference type="GO" id="GO:0030313">
    <property type="term" value="C:cell envelope"/>
    <property type="evidence" value="ECO:0007669"/>
    <property type="project" value="TreeGrafter"/>
</dbReference>
<dbReference type="InterPro" id="IPR051909">
    <property type="entry name" value="MFP_Cation_Efflux"/>
</dbReference>
<dbReference type="PANTHER" id="PTHR30097">
    <property type="entry name" value="CATION EFFLUX SYSTEM PROTEIN CUSB"/>
    <property type="match status" value="1"/>
</dbReference>
<dbReference type="Pfam" id="PF25919">
    <property type="entry name" value="BSH_CusB"/>
    <property type="match status" value="1"/>
</dbReference>
<evidence type="ECO:0000256" key="1">
    <source>
        <dbReference type="ARBA" id="ARBA00009477"/>
    </source>
</evidence>
<dbReference type="GO" id="GO:0016020">
    <property type="term" value="C:membrane"/>
    <property type="evidence" value="ECO:0007669"/>
    <property type="project" value="InterPro"/>
</dbReference>
<dbReference type="RefSeq" id="WP_240714527.1">
    <property type="nucleotide sequence ID" value="NZ_JAKVTV010000005.1"/>
</dbReference>
<dbReference type="GO" id="GO:0022857">
    <property type="term" value="F:transmembrane transporter activity"/>
    <property type="evidence" value="ECO:0007669"/>
    <property type="project" value="InterPro"/>
</dbReference>
<sequence length="383" mass="43693">MKIYILNIYFIISVGFIFFSCGNSERESDEKANNVLRKDEVIQVSLQQFENSEMKLGKIQEKEFPLSVEATGIIDVPPENKAVINSYTSGYVKETKLLIGDKVKKGQFLVSLENPDYIQMQQDYLDAMEQMKYLKSEYDRQEKLMAENITSEKNFLKAESDYKRNRSRYSALRKKLQMLNLDPEAVENGAISSVIRIYAPISGNITELNIKNGMYVTASTALMQIVDRDHVHIELDVFEKDVMKIKKGQEIRFLIPEAQSDTIKGIVHLVGNSISDQKRTVKVHGHFMDNEDQKDLATGMFVQAYVITKSKKEKALPEISIVSLEEDDYVLVLEGKNDSGFSFRREKVTVGDSFDGFTVIKNSSDFNENDQFLTKGSFPLITE</sequence>
<keyword evidence="2" id="KW-0813">Transport</keyword>
<dbReference type="PANTHER" id="PTHR30097:SF4">
    <property type="entry name" value="SLR6042 PROTEIN"/>
    <property type="match status" value="1"/>
</dbReference>
<evidence type="ECO:0000259" key="3">
    <source>
        <dbReference type="Pfam" id="PF25919"/>
    </source>
</evidence>
<reference evidence="5" key="1">
    <citation type="submission" date="2022-03" db="EMBL/GenBank/DDBJ databases">
        <title>Gramella crocea sp. nov., isolated from activated sludge of a seafood processing plant.</title>
        <authorList>
            <person name="Zhang X."/>
        </authorList>
    </citation>
    <scope>NUCLEOTIDE SEQUENCE</scope>
    <source>
        <strain evidence="5">YJ019</strain>
    </source>
</reference>
<evidence type="ECO:0000313" key="5">
    <source>
        <dbReference type="EMBL" id="MCH4824365.1"/>
    </source>
</evidence>
<feature type="domain" description="CusB-like barrel-sandwich hybrid" evidence="3">
    <location>
        <begin position="82"/>
        <end position="225"/>
    </location>
</feature>
<dbReference type="InterPro" id="IPR006143">
    <property type="entry name" value="RND_pump_MFP"/>
</dbReference>
<protein>
    <submittedName>
        <fullName evidence="5">Efflux RND transporter periplasmic adaptor subunit</fullName>
    </submittedName>
</protein>
<dbReference type="Gene3D" id="2.40.420.20">
    <property type="match status" value="1"/>
</dbReference>
<dbReference type="Pfam" id="PF25954">
    <property type="entry name" value="Beta-barrel_RND_2"/>
    <property type="match status" value="1"/>
</dbReference>
<comment type="caution">
    <text evidence="5">The sequence shown here is derived from an EMBL/GenBank/DDBJ whole genome shotgun (WGS) entry which is preliminary data.</text>
</comment>
<dbReference type="NCBIfam" id="TIGR01730">
    <property type="entry name" value="RND_mfp"/>
    <property type="match status" value="1"/>
</dbReference>
<dbReference type="Proteomes" id="UP001139226">
    <property type="component" value="Unassembled WGS sequence"/>
</dbReference>
<keyword evidence="6" id="KW-1185">Reference proteome</keyword>
<dbReference type="PROSITE" id="PS51257">
    <property type="entry name" value="PROKAR_LIPOPROTEIN"/>
    <property type="match status" value="1"/>
</dbReference>
<gene>
    <name evidence="5" type="ORF">ML462_14420</name>
</gene>
<dbReference type="AlphaFoldDB" id="A0A9X2AAD0"/>
<proteinExistence type="inferred from homology"/>
<evidence type="ECO:0000259" key="4">
    <source>
        <dbReference type="Pfam" id="PF25954"/>
    </source>
</evidence>
<evidence type="ECO:0000256" key="2">
    <source>
        <dbReference type="ARBA" id="ARBA00022448"/>
    </source>
</evidence>
<dbReference type="GO" id="GO:0060003">
    <property type="term" value="P:copper ion export"/>
    <property type="evidence" value="ECO:0007669"/>
    <property type="project" value="TreeGrafter"/>
</dbReference>
<feature type="domain" description="CusB-like beta-barrel" evidence="4">
    <location>
        <begin position="231"/>
        <end position="306"/>
    </location>
</feature>
<accession>A0A9X2AAD0</accession>